<gene>
    <name evidence="5" type="ORF">IPP00_10445</name>
</gene>
<dbReference type="Gene3D" id="3.40.50.300">
    <property type="entry name" value="P-loop containing nucleotide triphosphate hydrolases"/>
    <property type="match status" value="1"/>
</dbReference>
<dbReference type="SUPFAM" id="SSF52540">
    <property type="entry name" value="P-loop containing nucleoside triphosphate hydrolases"/>
    <property type="match status" value="1"/>
</dbReference>
<evidence type="ECO:0000256" key="1">
    <source>
        <dbReference type="ARBA" id="ARBA00022679"/>
    </source>
</evidence>
<dbReference type="Pfam" id="PF13671">
    <property type="entry name" value="AAA_33"/>
    <property type="match status" value="1"/>
</dbReference>
<accession>A0A9D7T838</accession>
<reference evidence="5" key="1">
    <citation type="submission" date="2020-10" db="EMBL/GenBank/DDBJ databases">
        <title>Connecting structure to function with the recovery of over 1000 high-quality activated sludge metagenome-assembled genomes encoding full-length rRNA genes using long-read sequencing.</title>
        <authorList>
            <person name="Singleton C.M."/>
            <person name="Petriglieri F."/>
            <person name="Kristensen J.M."/>
            <person name="Kirkegaard R.H."/>
            <person name="Michaelsen T.Y."/>
            <person name="Andersen M.H."/>
            <person name="Karst S.M."/>
            <person name="Dueholm M.S."/>
            <person name="Nielsen P.H."/>
            <person name="Albertsen M."/>
        </authorList>
    </citation>
    <scope>NUCLEOTIDE SEQUENCE</scope>
    <source>
        <strain evidence="5">Ribe_18-Q3-R11-54_MAXAC.001</strain>
    </source>
</reference>
<dbReference type="AlphaFoldDB" id="A0A9D7T838"/>
<dbReference type="InterPro" id="IPR051531">
    <property type="entry name" value="N-acetyltransferase"/>
</dbReference>
<dbReference type="GO" id="GO:0008999">
    <property type="term" value="F:protein-N-terminal-alanine acetyltransferase activity"/>
    <property type="evidence" value="ECO:0007669"/>
    <property type="project" value="TreeGrafter"/>
</dbReference>
<dbReference type="InterPro" id="IPR016181">
    <property type="entry name" value="Acyl_CoA_acyltransferase"/>
</dbReference>
<dbReference type="PANTHER" id="PTHR43792">
    <property type="entry name" value="GNAT FAMILY, PUTATIVE (AFU_ORTHOLOGUE AFUA_3G00765)-RELATED-RELATED"/>
    <property type="match status" value="1"/>
</dbReference>
<organism evidence="5 6">
    <name type="scientific">Candidatus Phosphoribacter hodrii</name>
    <dbReference type="NCBI Taxonomy" id="2953743"/>
    <lineage>
        <taxon>Bacteria</taxon>
        <taxon>Bacillati</taxon>
        <taxon>Actinomycetota</taxon>
        <taxon>Actinomycetes</taxon>
        <taxon>Micrococcales</taxon>
        <taxon>Dermatophilaceae</taxon>
        <taxon>Candidatus Phosphoribacter</taxon>
    </lineage>
</organism>
<dbReference type="Proteomes" id="UP000886632">
    <property type="component" value="Unassembled WGS sequence"/>
</dbReference>
<evidence type="ECO:0000313" key="5">
    <source>
        <dbReference type="EMBL" id="MBL0004372.1"/>
    </source>
</evidence>
<comment type="caution">
    <text evidence="5">The sequence shown here is derived from an EMBL/GenBank/DDBJ whole genome shotgun (WGS) entry which is preliminary data.</text>
</comment>
<protein>
    <submittedName>
        <fullName evidence="5">GNAT family N-acetyltransferase</fullName>
    </submittedName>
</protein>
<dbReference type="EMBL" id="JADKGK010000020">
    <property type="protein sequence ID" value="MBL0004372.1"/>
    <property type="molecule type" value="Genomic_DNA"/>
</dbReference>
<evidence type="ECO:0000256" key="2">
    <source>
        <dbReference type="ARBA" id="ARBA00023315"/>
    </source>
</evidence>
<comment type="similarity">
    <text evidence="3">Belongs to the acetyltransferase family. RimJ subfamily.</text>
</comment>
<sequence length="387" mass="40809">MRVAPLTADGLPGLRRAMALSQGRVGVWGPTGLDSVDDLLAVQGRSKRTFIVHALAPDSSAGHGIAALINVNDIVMGRFASATLGYDAYDPYAGRGLTRDGLALVLDVCFGPPPDGLGLHRVEASVQPANVRSAGMLRSVGFLREGFSRRLLRLPSLGDEEVDWRDHDRYALLCEDWPGAAESARVAYRAAPLRPVVCVVNGLPGSGKSTLAPRLAVELGVPLLGKDLIKEAVADALDESDQGRLSKELGSGASRALWALLAASPAGGVVETWLPPTRDTAYLVDGLRAAGLDPTAVPEVFCDVRPEVARERDLLRAAKGERHPVHRGPVGEGEWRESVAPAAYPVGVGPVLRVDTSQPVTDAQVCRLALAIRAAATPTGSRYSAVI</sequence>
<evidence type="ECO:0000256" key="3">
    <source>
        <dbReference type="ARBA" id="ARBA00038502"/>
    </source>
</evidence>
<dbReference type="GO" id="GO:0005737">
    <property type="term" value="C:cytoplasm"/>
    <property type="evidence" value="ECO:0007669"/>
    <property type="project" value="TreeGrafter"/>
</dbReference>
<dbReference type="PANTHER" id="PTHR43792:SF8">
    <property type="entry name" value="[RIBOSOMAL PROTEIN US5]-ALANINE N-ACETYLTRANSFERASE"/>
    <property type="match status" value="1"/>
</dbReference>
<dbReference type="InterPro" id="IPR000182">
    <property type="entry name" value="GNAT_dom"/>
</dbReference>
<dbReference type="SUPFAM" id="SSF55729">
    <property type="entry name" value="Acyl-CoA N-acyltransferases (Nat)"/>
    <property type="match status" value="1"/>
</dbReference>
<evidence type="ECO:0000259" key="4">
    <source>
        <dbReference type="Pfam" id="PF13302"/>
    </source>
</evidence>
<evidence type="ECO:0000313" key="6">
    <source>
        <dbReference type="Proteomes" id="UP000886632"/>
    </source>
</evidence>
<proteinExistence type="inferred from homology"/>
<keyword evidence="1" id="KW-0808">Transferase</keyword>
<name>A0A9D7T838_9MICO</name>
<dbReference type="Pfam" id="PF13302">
    <property type="entry name" value="Acetyltransf_3"/>
    <property type="match status" value="1"/>
</dbReference>
<keyword evidence="2" id="KW-0012">Acyltransferase</keyword>
<feature type="domain" description="N-acetyltransferase" evidence="4">
    <location>
        <begin position="48"/>
        <end position="142"/>
    </location>
</feature>
<dbReference type="Gene3D" id="3.40.630.30">
    <property type="match status" value="1"/>
</dbReference>
<dbReference type="InterPro" id="IPR027417">
    <property type="entry name" value="P-loop_NTPase"/>
</dbReference>